<dbReference type="PANTHER" id="PTHR40465">
    <property type="entry name" value="CHROMOSOME 1, WHOLE GENOME SHOTGUN SEQUENCE"/>
    <property type="match status" value="1"/>
</dbReference>
<proteinExistence type="predicted"/>
<feature type="transmembrane region" description="Helical" evidence="1">
    <location>
        <begin position="156"/>
        <end position="178"/>
    </location>
</feature>
<dbReference type="Pfam" id="PF20152">
    <property type="entry name" value="DUF6534"/>
    <property type="match status" value="1"/>
</dbReference>
<name>A0A4S8MKR5_DENBC</name>
<keyword evidence="1" id="KW-1133">Transmembrane helix</keyword>
<feature type="transmembrane region" description="Helical" evidence="1">
    <location>
        <begin position="117"/>
        <end position="136"/>
    </location>
</feature>
<evidence type="ECO:0000313" key="4">
    <source>
        <dbReference type="Proteomes" id="UP000297245"/>
    </source>
</evidence>
<keyword evidence="1" id="KW-0472">Membrane</keyword>
<keyword evidence="4" id="KW-1185">Reference proteome</keyword>
<protein>
    <recommendedName>
        <fullName evidence="2">DUF6534 domain-containing protein</fullName>
    </recommendedName>
</protein>
<feature type="transmembrane region" description="Helical" evidence="1">
    <location>
        <begin position="46"/>
        <end position="67"/>
    </location>
</feature>
<evidence type="ECO:0000313" key="3">
    <source>
        <dbReference type="EMBL" id="THV03385.1"/>
    </source>
</evidence>
<gene>
    <name evidence="3" type="ORF">K435DRAFT_962543</name>
</gene>
<feature type="transmembrane region" description="Helical" evidence="1">
    <location>
        <begin position="83"/>
        <end position="105"/>
    </location>
</feature>
<reference evidence="3 4" key="1">
    <citation type="journal article" date="2019" name="Nat. Ecol. Evol.">
        <title>Megaphylogeny resolves global patterns of mushroom evolution.</title>
        <authorList>
            <person name="Varga T."/>
            <person name="Krizsan K."/>
            <person name="Foldi C."/>
            <person name="Dima B."/>
            <person name="Sanchez-Garcia M."/>
            <person name="Sanchez-Ramirez S."/>
            <person name="Szollosi G.J."/>
            <person name="Szarkandi J.G."/>
            <person name="Papp V."/>
            <person name="Albert L."/>
            <person name="Andreopoulos W."/>
            <person name="Angelini C."/>
            <person name="Antonin V."/>
            <person name="Barry K.W."/>
            <person name="Bougher N.L."/>
            <person name="Buchanan P."/>
            <person name="Buyck B."/>
            <person name="Bense V."/>
            <person name="Catcheside P."/>
            <person name="Chovatia M."/>
            <person name="Cooper J."/>
            <person name="Damon W."/>
            <person name="Desjardin D."/>
            <person name="Finy P."/>
            <person name="Geml J."/>
            <person name="Haridas S."/>
            <person name="Hughes K."/>
            <person name="Justo A."/>
            <person name="Karasinski D."/>
            <person name="Kautmanova I."/>
            <person name="Kiss B."/>
            <person name="Kocsube S."/>
            <person name="Kotiranta H."/>
            <person name="LaButti K.M."/>
            <person name="Lechner B.E."/>
            <person name="Liimatainen K."/>
            <person name="Lipzen A."/>
            <person name="Lukacs Z."/>
            <person name="Mihaltcheva S."/>
            <person name="Morgado L.N."/>
            <person name="Niskanen T."/>
            <person name="Noordeloos M.E."/>
            <person name="Ohm R.A."/>
            <person name="Ortiz-Santana B."/>
            <person name="Ovrebo C."/>
            <person name="Racz N."/>
            <person name="Riley R."/>
            <person name="Savchenko A."/>
            <person name="Shiryaev A."/>
            <person name="Soop K."/>
            <person name="Spirin V."/>
            <person name="Szebenyi C."/>
            <person name="Tomsovsky M."/>
            <person name="Tulloss R.E."/>
            <person name="Uehling J."/>
            <person name="Grigoriev I.V."/>
            <person name="Vagvolgyi C."/>
            <person name="Papp T."/>
            <person name="Martin F.M."/>
            <person name="Miettinen O."/>
            <person name="Hibbett D.S."/>
            <person name="Nagy L.G."/>
        </authorList>
    </citation>
    <scope>NUCLEOTIDE SEQUENCE [LARGE SCALE GENOMIC DNA]</scope>
    <source>
        <strain evidence="3 4">CBS 962.96</strain>
    </source>
</reference>
<dbReference type="OrthoDB" id="3046394at2759"/>
<dbReference type="AlphaFoldDB" id="A0A4S8MKR5"/>
<organism evidence="3 4">
    <name type="scientific">Dendrothele bispora (strain CBS 962.96)</name>
    <dbReference type="NCBI Taxonomy" id="1314807"/>
    <lineage>
        <taxon>Eukaryota</taxon>
        <taxon>Fungi</taxon>
        <taxon>Dikarya</taxon>
        <taxon>Basidiomycota</taxon>
        <taxon>Agaricomycotina</taxon>
        <taxon>Agaricomycetes</taxon>
        <taxon>Agaricomycetidae</taxon>
        <taxon>Agaricales</taxon>
        <taxon>Agaricales incertae sedis</taxon>
        <taxon>Dendrothele</taxon>
    </lineage>
</organism>
<feature type="domain" description="DUF6534" evidence="2">
    <location>
        <begin position="164"/>
        <end position="249"/>
    </location>
</feature>
<evidence type="ECO:0000256" key="1">
    <source>
        <dbReference type="SAM" id="Phobius"/>
    </source>
</evidence>
<feature type="transmembrane region" description="Helical" evidence="1">
    <location>
        <begin position="12"/>
        <end position="34"/>
    </location>
</feature>
<dbReference type="PANTHER" id="PTHR40465:SF1">
    <property type="entry name" value="DUF6534 DOMAIN-CONTAINING PROTEIN"/>
    <property type="match status" value="1"/>
</dbReference>
<keyword evidence="1" id="KW-0812">Transmembrane</keyword>
<sequence>MPSPAIVAVGPIFIGWMFNVFLLGILTVQGYVYLKTYRKDRLWMKIFVVALLTANFLNTGFIAAYLYKTLVIDFGDVAQVLQLHWLIATDPILTGSVALCVELFFSWRIKVLTGSTVAAGVILVPTAAGFVGSMITASLIKPNVQFIHIIKFKVSVIVWLMGGVLSDLMITTILVAYLHSNKRGFKASDELIDRIIRSTVQTGLLTSVVASLDLVSYLIFPTEGFHFIFNMPLIKLYSVTLMSSLNSRQGWSYGSTESGGGQTSGTASNPSIFNKNYMRSTQVVVHVEHEMDSMTMEGPEDLERGGTKEIETETICQKDMSVFKGSSATLAAVAV</sequence>
<accession>A0A4S8MKR5</accession>
<dbReference type="InterPro" id="IPR045339">
    <property type="entry name" value="DUF6534"/>
</dbReference>
<evidence type="ECO:0000259" key="2">
    <source>
        <dbReference type="Pfam" id="PF20152"/>
    </source>
</evidence>
<feature type="transmembrane region" description="Helical" evidence="1">
    <location>
        <begin position="199"/>
        <end position="219"/>
    </location>
</feature>
<dbReference type="Proteomes" id="UP000297245">
    <property type="component" value="Unassembled WGS sequence"/>
</dbReference>
<dbReference type="EMBL" id="ML179068">
    <property type="protein sequence ID" value="THV03385.1"/>
    <property type="molecule type" value="Genomic_DNA"/>
</dbReference>